<evidence type="ECO:0000259" key="1">
    <source>
        <dbReference type="SMART" id="SM00955"/>
    </source>
</evidence>
<protein>
    <submittedName>
        <fullName evidence="2">RNB domain-containing protein</fullName>
    </submittedName>
</protein>
<feature type="domain" description="RNB" evidence="1">
    <location>
        <begin position="46"/>
        <end position="369"/>
    </location>
</feature>
<comment type="caution">
    <text evidence="2">The sequence shown here is derived from an EMBL/GenBank/DDBJ whole genome shotgun (WGS) entry which is preliminary data.</text>
</comment>
<evidence type="ECO:0000313" key="2">
    <source>
        <dbReference type="EMBL" id="TDP38861.1"/>
    </source>
</evidence>
<dbReference type="EMBL" id="SNXK01000003">
    <property type="protein sequence ID" value="TDP38861.1"/>
    <property type="molecule type" value="Genomic_DNA"/>
</dbReference>
<keyword evidence="3" id="KW-1185">Reference proteome</keyword>
<dbReference type="Pfam" id="PF18614">
    <property type="entry name" value="RNase_II_C_S1"/>
    <property type="match status" value="1"/>
</dbReference>
<dbReference type="InterPro" id="IPR040596">
    <property type="entry name" value="RNase_II_C_S1"/>
</dbReference>
<name>A0A4R6PL39_NOCIG</name>
<dbReference type="SUPFAM" id="SSF50249">
    <property type="entry name" value="Nucleic acid-binding proteins"/>
    <property type="match status" value="1"/>
</dbReference>
<organism evidence="2 3">
    <name type="scientific">Nocardia ignorata</name>
    <dbReference type="NCBI Taxonomy" id="145285"/>
    <lineage>
        <taxon>Bacteria</taxon>
        <taxon>Bacillati</taxon>
        <taxon>Actinomycetota</taxon>
        <taxon>Actinomycetes</taxon>
        <taxon>Mycobacteriales</taxon>
        <taxon>Nocardiaceae</taxon>
        <taxon>Nocardia</taxon>
    </lineage>
</organism>
<dbReference type="GO" id="GO:0003723">
    <property type="term" value="F:RNA binding"/>
    <property type="evidence" value="ECO:0007669"/>
    <property type="project" value="InterPro"/>
</dbReference>
<gene>
    <name evidence="2" type="ORF">DFR75_103522</name>
</gene>
<dbReference type="InterPro" id="IPR050180">
    <property type="entry name" value="RNR_Ribonuclease"/>
</dbReference>
<proteinExistence type="predicted"/>
<dbReference type="RefSeq" id="WP_067487311.1">
    <property type="nucleotide sequence ID" value="NZ_SNXK01000003.1"/>
</dbReference>
<dbReference type="PANTHER" id="PTHR23355:SF42">
    <property type="entry name" value="RIBONUCLEASE II, CHLOROPLASTIC_MITOCHONDRIAL"/>
    <property type="match status" value="1"/>
</dbReference>
<dbReference type="InterPro" id="IPR001900">
    <property type="entry name" value="RNase_II/R"/>
</dbReference>
<dbReference type="SMART" id="SM00955">
    <property type="entry name" value="RNB"/>
    <property type="match status" value="1"/>
</dbReference>
<dbReference type="Proteomes" id="UP000295087">
    <property type="component" value="Unassembled WGS sequence"/>
</dbReference>
<accession>A0A4R6PL39</accession>
<dbReference type="PANTHER" id="PTHR23355">
    <property type="entry name" value="RIBONUCLEASE"/>
    <property type="match status" value="1"/>
</dbReference>
<dbReference type="AlphaFoldDB" id="A0A4R6PL39"/>
<dbReference type="GO" id="GO:0006402">
    <property type="term" value="P:mRNA catabolic process"/>
    <property type="evidence" value="ECO:0007669"/>
    <property type="project" value="TreeGrafter"/>
</dbReference>
<dbReference type="InterPro" id="IPR012340">
    <property type="entry name" value="NA-bd_OB-fold"/>
</dbReference>
<dbReference type="GO" id="GO:0000932">
    <property type="term" value="C:P-body"/>
    <property type="evidence" value="ECO:0007669"/>
    <property type="project" value="TreeGrafter"/>
</dbReference>
<sequence length="485" mass="51909">MELHQRIVSAPVDFGAVRSEFGLASDYPAEAVSEARDAVDAFAGTRVDRTDLELVTIDPPSAMDLDQALHLERTATGFTLHYAIADLGAVIVPGGALARESESRGQTFYLPDSTVPLHPPVLSEGTASLLPGVDRPVALWTIELDNDAAPLRFSVERALVRSRERFDYQQVQAAADAGTLHPSLAALPEFGRLRIEAGLERGAISLRLPAQDVVRHGDNWRLDLEPRTAADDWNEQVSLLTGMCAARILLDHRGSRVGLLRTMPPPPDTAVASLRRTAAALDIAWPGDLPVGRMLAALDPNTPAGLVLMSEATTLLRGAGYTLLADLDDPTPDQLTHSAIGAPYAHVTAPLRRLADRFTTEICLAHCAGTEVPQWVLDGLAPAAETLRRTDSLANKVDRACVDLTEATILGPRVGTDFAALVLREANGSRDAEIFVAEPPILARCAGKPPEGERVSVRLRTADPATRTIEFAYSADGNGEPAGIE</sequence>
<reference evidence="2 3" key="1">
    <citation type="submission" date="2019-03" db="EMBL/GenBank/DDBJ databases">
        <title>Genomic Encyclopedia of Type Strains, Phase IV (KMG-IV): sequencing the most valuable type-strain genomes for metagenomic binning, comparative biology and taxonomic classification.</title>
        <authorList>
            <person name="Goeker M."/>
        </authorList>
    </citation>
    <scope>NUCLEOTIDE SEQUENCE [LARGE SCALE GENOMIC DNA]</scope>
    <source>
        <strain evidence="2 3">DSM 44496</strain>
    </source>
</reference>
<evidence type="ECO:0000313" key="3">
    <source>
        <dbReference type="Proteomes" id="UP000295087"/>
    </source>
</evidence>
<dbReference type="GO" id="GO:0000175">
    <property type="term" value="F:3'-5'-RNA exonuclease activity"/>
    <property type="evidence" value="ECO:0007669"/>
    <property type="project" value="TreeGrafter"/>
</dbReference>
<dbReference type="Pfam" id="PF00773">
    <property type="entry name" value="RNB"/>
    <property type="match status" value="1"/>
</dbReference>